<feature type="domain" description="SWIM-type" evidence="1">
    <location>
        <begin position="58"/>
        <end position="105"/>
    </location>
</feature>
<sequence length="130" mass="15495">MSKDLLLDLFEKVNRKQIFDEELFSFLELIFPGKSANVLDVLTKGIKKYIYKPSNRIVWAAMGKKKEHLVYPRIFCSCQDFYKTVVVYKKRNFCKHILAQIISEALNRFKTIELDDNKFKEFVRDLKLHL</sequence>
<protein>
    <recommendedName>
        <fullName evidence="1">SWIM-type domain-containing protein</fullName>
    </recommendedName>
</protein>
<dbReference type="GO" id="GO:0008270">
    <property type="term" value="F:zinc ion binding"/>
    <property type="evidence" value="ECO:0007669"/>
    <property type="project" value="InterPro"/>
</dbReference>
<organism evidence="2">
    <name type="scientific">marine sediment metagenome</name>
    <dbReference type="NCBI Taxonomy" id="412755"/>
    <lineage>
        <taxon>unclassified sequences</taxon>
        <taxon>metagenomes</taxon>
        <taxon>ecological metagenomes</taxon>
    </lineage>
</organism>
<name>A0A0F9T0Z9_9ZZZZ</name>
<dbReference type="PROSITE" id="PS50966">
    <property type="entry name" value="ZF_SWIM"/>
    <property type="match status" value="1"/>
</dbReference>
<proteinExistence type="predicted"/>
<reference evidence="2" key="1">
    <citation type="journal article" date="2015" name="Nature">
        <title>Complex archaea that bridge the gap between prokaryotes and eukaryotes.</title>
        <authorList>
            <person name="Spang A."/>
            <person name="Saw J.H."/>
            <person name="Jorgensen S.L."/>
            <person name="Zaremba-Niedzwiedzka K."/>
            <person name="Martijn J."/>
            <person name="Lind A.E."/>
            <person name="van Eijk R."/>
            <person name="Schleper C."/>
            <person name="Guy L."/>
            <person name="Ettema T.J."/>
        </authorList>
    </citation>
    <scope>NUCLEOTIDE SEQUENCE</scope>
</reference>
<accession>A0A0F9T0Z9</accession>
<dbReference type="EMBL" id="LAZR01000318">
    <property type="protein sequence ID" value="KKN74930.1"/>
    <property type="molecule type" value="Genomic_DNA"/>
</dbReference>
<dbReference type="GO" id="GO:0000724">
    <property type="term" value="P:double-strand break repair via homologous recombination"/>
    <property type="evidence" value="ECO:0007669"/>
    <property type="project" value="TreeGrafter"/>
</dbReference>
<evidence type="ECO:0000313" key="2">
    <source>
        <dbReference type="EMBL" id="KKN74930.1"/>
    </source>
</evidence>
<dbReference type="AlphaFoldDB" id="A0A0F9T0Z9"/>
<dbReference type="PANTHER" id="PTHR28498">
    <property type="entry name" value="ZINC FINGER SWIM DOMAIN-CONTAINING PROTEIN 7"/>
    <property type="match status" value="1"/>
</dbReference>
<comment type="caution">
    <text evidence="2">The sequence shown here is derived from an EMBL/GenBank/DDBJ whole genome shotgun (WGS) entry which is preliminary data.</text>
</comment>
<gene>
    <name evidence="2" type="ORF">LCGC14_0385570</name>
</gene>
<dbReference type="InterPro" id="IPR007527">
    <property type="entry name" value="Znf_SWIM"/>
</dbReference>
<evidence type="ECO:0000259" key="1">
    <source>
        <dbReference type="PROSITE" id="PS50966"/>
    </source>
</evidence>
<dbReference type="PANTHER" id="PTHR28498:SF1">
    <property type="entry name" value="ZINC FINGER SWIM DOMAIN-CONTAINING PROTEIN 7"/>
    <property type="match status" value="1"/>
</dbReference>